<evidence type="ECO:0000256" key="2">
    <source>
        <dbReference type="ARBA" id="ARBA00022980"/>
    </source>
</evidence>
<dbReference type="Proteomes" id="UP000054408">
    <property type="component" value="Unassembled WGS sequence"/>
</dbReference>
<evidence type="ECO:0000256" key="3">
    <source>
        <dbReference type="ARBA" id="ARBA00023274"/>
    </source>
</evidence>
<keyword evidence="7" id="KW-1185">Reference proteome</keyword>
<dbReference type="SMART" id="SM01397">
    <property type="entry name" value="Ribosomal_S3Ae"/>
    <property type="match status" value="1"/>
</dbReference>
<evidence type="ECO:0000256" key="4">
    <source>
        <dbReference type="HAMAP-Rule" id="MF_03122"/>
    </source>
</evidence>
<reference evidence="6 7" key="1">
    <citation type="submission" date="2010-05" db="EMBL/GenBank/DDBJ databases">
        <title>The Genome Sequence of Thecamonas trahens ATCC 50062.</title>
        <authorList>
            <consortium name="The Broad Institute Genome Sequencing Platform"/>
            <person name="Russ C."/>
            <person name="Cuomo C."/>
            <person name="Shea T."/>
            <person name="Young S.K."/>
            <person name="Zeng Q."/>
            <person name="Koehrsen M."/>
            <person name="Haas B."/>
            <person name="Borodovsky M."/>
            <person name="Guigo R."/>
            <person name="Alvarado L."/>
            <person name="Berlin A."/>
            <person name="Bochicchio J."/>
            <person name="Borenstein D."/>
            <person name="Chapman S."/>
            <person name="Chen Z."/>
            <person name="Freedman E."/>
            <person name="Gellesch M."/>
            <person name="Goldberg J."/>
            <person name="Griggs A."/>
            <person name="Gujja S."/>
            <person name="Heilman E."/>
            <person name="Heiman D."/>
            <person name="Hepburn T."/>
            <person name="Howarth C."/>
            <person name="Jen D."/>
            <person name="Larson L."/>
            <person name="Mehta T."/>
            <person name="Park D."/>
            <person name="Pearson M."/>
            <person name="Roberts A."/>
            <person name="Saif S."/>
            <person name="Shenoy N."/>
            <person name="Sisk P."/>
            <person name="Stolte C."/>
            <person name="Sykes S."/>
            <person name="Thomson T."/>
            <person name="Walk T."/>
            <person name="White J."/>
            <person name="Yandava C."/>
            <person name="Burger G."/>
            <person name="Gray M.W."/>
            <person name="Holland P.W.H."/>
            <person name="King N."/>
            <person name="Lang F.B.F."/>
            <person name="Roger A.J."/>
            <person name="Ruiz-Trillo I."/>
            <person name="Lander E."/>
            <person name="Nusbaum C."/>
        </authorList>
    </citation>
    <scope>NUCLEOTIDE SEQUENCE [LARGE SCALE GENOMIC DNA]</scope>
    <source>
        <strain evidence="6 7">ATCC 50062</strain>
    </source>
</reference>
<proteinExistence type="inferred from homology"/>
<dbReference type="Pfam" id="PF01015">
    <property type="entry name" value="Ribosomal_S3Ae"/>
    <property type="match status" value="1"/>
</dbReference>
<dbReference type="InterPro" id="IPR001593">
    <property type="entry name" value="Ribosomal_eS1"/>
</dbReference>
<dbReference type="GO" id="GO:0006412">
    <property type="term" value="P:translation"/>
    <property type="evidence" value="ECO:0007669"/>
    <property type="project" value="UniProtKB-UniRule"/>
</dbReference>
<evidence type="ECO:0000256" key="5">
    <source>
        <dbReference type="SAM" id="MobiDB-lite"/>
    </source>
</evidence>
<protein>
    <recommendedName>
        <fullName evidence="4">Small ribosomal subunit protein eS1</fullName>
    </recommendedName>
</protein>
<dbReference type="HAMAP" id="MF_03122">
    <property type="entry name" value="Ribosomal_eS1_euk"/>
    <property type="match status" value="1"/>
</dbReference>
<evidence type="ECO:0000313" key="7">
    <source>
        <dbReference type="Proteomes" id="UP000054408"/>
    </source>
</evidence>
<dbReference type="InterPro" id="IPR027500">
    <property type="entry name" value="Ribosomal_eS1_euk"/>
</dbReference>
<dbReference type="GO" id="GO:0003735">
    <property type="term" value="F:structural constituent of ribosome"/>
    <property type="evidence" value="ECO:0007669"/>
    <property type="project" value="UniProtKB-UniRule"/>
</dbReference>
<comment type="subunit">
    <text evidence="4">Component of the small ribosomal subunit. Mature ribosomes consist of a small (40S) and a large (60S) subunit. The 40S subunit contains about 33 different proteins and 1 molecule of RNA (18S). The 60S subunit contains about 49 different proteins and 3 molecules of RNA (25S, 5.8S and 5S).</text>
</comment>
<dbReference type="eggNOG" id="KOG1628">
    <property type="taxonomic scope" value="Eukaryota"/>
</dbReference>
<dbReference type="STRING" id="461836.A0A0L0DLP3"/>
<keyword evidence="3 4" id="KW-0687">Ribonucleoprotein</keyword>
<dbReference type="EMBL" id="GL349480">
    <property type="protein sequence ID" value="KNC53234.1"/>
    <property type="molecule type" value="Genomic_DNA"/>
</dbReference>
<dbReference type="OMA" id="TRFKGHE"/>
<dbReference type="GeneID" id="25567345"/>
<keyword evidence="2 4" id="KW-0689">Ribosomal protein</keyword>
<dbReference type="AlphaFoldDB" id="A0A0L0DLP3"/>
<keyword evidence="1 4" id="KW-0963">Cytoplasm</keyword>
<evidence type="ECO:0000256" key="1">
    <source>
        <dbReference type="ARBA" id="ARBA00022490"/>
    </source>
</evidence>
<evidence type="ECO:0000313" key="6">
    <source>
        <dbReference type="EMBL" id="KNC53234.1"/>
    </source>
</evidence>
<feature type="compositionally biased region" description="Basic residues" evidence="5">
    <location>
        <begin position="1"/>
        <end position="19"/>
    </location>
</feature>
<name>A0A0L0DLP3_THETB</name>
<dbReference type="OrthoDB" id="9834376at2759"/>
<organism evidence="6 7">
    <name type="scientific">Thecamonas trahens ATCC 50062</name>
    <dbReference type="NCBI Taxonomy" id="461836"/>
    <lineage>
        <taxon>Eukaryota</taxon>
        <taxon>Apusozoa</taxon>
        <taxon>Apusomonadida</taxon>
        <taxon>Apusomonadidae</taxon>
        <taxon>Thecamonas</taxon>
    </lineage>
</organism>
<feature type="initiator methionine" description="Removed" evidence="4">
    <location>
        <position position="1"/>
    </location>
</feature>
<dbReference type="RefSeq" id="XP_013754501.1">
    <property type="nucleotide sequence ID" value="XM_013899047.1"/>
</dbReference>
<sequence length="246" mass="28140">MAIGKNKRLSKGGKKKGGRRAVDQFAKKEWYDIKAPSMFAKRQVGKTLVNKTAGLKIASEALKGRVFEINLGDLQDDEEQNFRKIKLICEDVQGRNILTNFHGMSFTTDKLRSLTRKWHTLIEASVDARTTDGYLIRLFAIGLTARHQKQTRKTSYAQTSQIRVIRAKMHEIMRRETENVDLKGFVTKLIPKVMKKEIETAARSIYPLQNVFIRKVKILKKPRFDVAKLLELHSVSANASKKVDRA</sequence>
<gene>
    <name evidence="6" type="ORF">AMSG_08716</name>
</gene>
<comment type="subcellular location">
    <subcellularLocation>
        <location evidence="4">Cytoplasm</location>
    </subcellularLocation>
</comment>
<comment type="similarity">
    <text evidence="4">Belongs to the eukaryotic ribosomal protein eS1 family.</text>
</comment>
<dbReference type="PANTHER" id="PTHR11830">
    <property type="entry name" value="40S RIBOSOMAL PROTEIN S3A"/>
    <property type="match status" value="1"/>
</dbReference>
<accession>A0A0L0DLP3</accession>
<feature type="region of interest" description="Disordered" evidence="5">
    <location>
        <begin position="1"/>
        <end position="20"/>
    </location>
</feature>
<dbReference type="GO" id="GO:0022627">
    <property type="term" value="C:cytosolic small ribosomal subunit"/>
    <property type="evidence" value="ECO:0007669"/>
    <property type="project" value="UniProtKB-UniRule"/>
</dbReference>